<gene>
    <name evidence="1" type="ORF">H8891_09635</name>
</gene>
<evidence type="ECO:0000313" key="2">
    <source>
        <dbReference type="Proteomes" id="UP000611796"/>
    </source>
</evidence>
<proteinExistence type="predicted"/>
<accession>A0ABR7K4X7</accession>
<dbReference type="Proteomes" id="UP000611796">
    <property type="component" value="Unassembled WGS sequence"/>
</dbReference>
<name>A0ABR7K4X7_9FIRM</name>
<keyword evidence="2" id="KW-1185">Reference proteome</keyword>
<sequence length="64" mass="6996">MFHVCPKFDSTSNLLIKSGSHINGLHIEKCSILVVFRVSVIESTALFPPTNRIGNLAEEVNSLA</sequence>
<dbReference type="EMBL" id="JACRWD010000002">
    <property type="protein sequence ID" value="MBC6004067.1"/>
    <property type="molecule type" value="Genomic_DNA"/>
</dbReference>
<dbReference type="RefSeq" id="WP_187006273.1">
    <property type="nucleotide sequence ID" value="NZ_JACRWD010000002.1"/>
</dbReference>
<comment type="caution">
    <text evidence="1">The sequence shown here is derived from an EMBL/GenBank/DDBJ whole genome shotgun (WGS) entry which is preliminary data.</text>
</comment>
<reference evidence="1 2" key="1">
    <citation type="submission" date="2020-08" db="EMBL/GenBank/DDBJ databases">
        <authorList>
            <person name="Liu C."/>
            <person name="Sun Q."/>
        </authorList>
    </citation>
    <scope>NUCLEOTIDE SEQUENCE [LARGE SCALE GENOMIC DNA]</scope>
    <source>
        <strain evidence="1 2">NSJ-45</strain>
    </source>
</reference>
<evidence type="ECO:0000313" key="1">
    <source>
        <dbReference type="EMBL" id="MBC6004067.1"/>
    </source>
</evidence>
<organism evidence="1 2">
    <name type="scientific">Paeniclostridium hominis</name>
    <dbReference type="NCBI Taxonomy" id="2764329"/>
    <lineage>
        <taxon>Bacteria</taxon>
        <taxon>Bacillati</taxon>
        <taxon>Bacillota</taxon>
        <taxon>Clostridia</taxon>
        <taxon>Peptostreptococcales</taxon>
        <taxon>Peptostreptococcaceae</taxon>
        <taxon>Paeniclostridium</taxon>
    </lineage>
</organism>
<protein>
    <submittedName>
        <fullName evidence="1">Uncharacterized protein</fullName>
    </submittedName>
</protein>